<dbReference type="EMBL" id="JAEHOD010000001">
    <property type="protein sequence ID" value="KAG2455010.1"/>
    <property type="molecule type" value="Genomic_DNA"/>
</dbReference>
<feature type="transmembrane region" description="Helical" evidence="2">
    <location>
        <begin position="166"/>
        <end position="187"/>
    </location>
</feature>
<keyword evidence="2" id="KW-1133">Transmembrane helix</keyword>
<dbReference type="AlphaFoldDB" id="A0A835WZB5"/>
<dbReference type="OrthoDB" id="10528085at2759"/>
<sequence length="222" mass="23923">MAAAASGKVYPEGGPSPGPSPGSLPMRNIQYGSKLDVWKNIKILFVPDQERTREWYTMAMKLLGGPEQLKASILNVTATHGVVAALLSTIAITVLLLGPSNYEPTSNHNTAAKVVLVVSEVLALGCGLACVNLCGQQYGCINYCPSDFLIDYLVVFKGRFYVESIAMVNACVVLLMVGVVAVIYLLYGAMLFWIAIAAAAIYGTHTIYVFDFYIARLFVRGA</sequence>
<feature type="transmembrane region" description="Helical" evidence="2">
    <location>
        <begin position="110"/>
        <end position="131"/>
    </location>
</feature>
<feature type="transmembrane region" description="Helical" evidence="2">
    <location>
        <begin position="193"/>
        <end position="214"/>
    </location>
</feature>
<dbReference type="Proteomes" id="UP000613740">
    <property type="component" value="Unassembled WGS sequence"/>
</dbReference>
<organism evidence="3 4">
    <name type="scientific">Chlamydomonas schloesseri</name>
    <dbReference type="NCBI Taxonomy" id="2026947"/>
    <lineage>
        <taxon>Eukaryota</taxon>
        <taxon>Viridiplantae</taxon>
        <taxon>Chlorophyta</taxon>
        <taxon>core chlorophytes</taxon>
        <taxon>Chlorophyceae</taxon>
        <taxon>CS clade</taxon>
        <taxon>Chlamydomonadales</taxon>
        <taxon>Chlamydomonadaceae</taxon>
        <taxon>Chlamydomonas</taxon>
    </lineage>
</organism>
<accession>A0A835WZB5</accession>
<name>A0A835WZB5_9CHLO</name>
<keyword evidence="4" id="KW-1185">Reference proteome</keyword>
<proteinExistence type="predicted"/>
<evidence type="ECO:0000256" key="2">
    <source>
        <dbReference type="SAM" id="Phobius"/>
    </source>
</evidence>
<protein>
    <submittedName>
        <fullName evidence="3">Uncharacterized protein</fullName>
    </submittedName>
</protein>
<evidence type="ECO:0000313" key="3">
    <source>
        <dbReference type="EMBL" id="KAG2455010.1"/>
    </source>
</evidence>
<reference evidence="3" key="1">
    <citation type="journal article" date="2020" name="bioRxiv">
        <title>Comparative genomics of Chlamydomonas.</title>
        <authorList>
            <person name="Craig R.J."/>
            <person name="Hasan A.R."/>
            <person name="Ness R.W."/>
            <person name="Keightley P.D."/>
        </authorList>
    </citation>
    <scope>NUCLEOTIDE SEQUENCE</scope>
    <source>
        <strain evidence="3">CCAP 11/173</strain>
    </source>
</reference>
<evidence type="ECO:0000313" key="4">
    <source>
        <dbReference type="Proteomes" id="UP000613740"/>
    </source>
</evidence>
<feature type="region of interest" description="Disordered" evidence="1">
    <location>
        <begin position="1"/>
        <end position="25"/>
    </location>
</feature>
<evidence type="ECO:0000256" key="1">
    <source>
        <dbReference type="SAM" id="MobiDB-lite"/>
    </source>
</evidence>
<gene>
    <name evidence="3" type="ORF">HYH02_000835</name>
</gene>
<comment type="caution">
    <text evidence="3">The sequence shown here is derived from an EMBL/GenBank/DDBJ whole genome shotgun (WGS) entry which is preliminary data.</text>
</comment>
<feature type="transmembrane region" description="Helical" evidence="2">
    <location>
        <begin position="73"/>
        <end position="98"/>
    </location>
</feature>
<keyword evidence="2" id="KW-0472">Membrane</keyword>
<keyword evidence="2" id="KW-0812">Transmembrane</keyword>